<gene>
    <name evidence="5" type="ORF">MON41_04975</name>
</gene>
<accession>A0ABS9W2F6</accession>
<proteinExistence type="predicted"/>
<name>A0ABS9W2F6_9PROT</name>
<dbReference type="SMART" id="SM00987">
    <property type="entry name" value="UreE_C"/>
    <property type="match status" value="1"/>
</dbReference>
<dbReference type="Proteomes" id="UP001201985">
    <property type="component" value="Unassembled WGS sequence"/>
</dbReference>
<dbReference type="RefSeq" id="WP_120007372.1">
    <property type="nucleotide sequence ID" value="NZ_JALBUU010000004.1"/>
</dbReference>
<evidence type="ECO:0000256" key="2">
    <source>
        <dbReference type="ARBA" id="ARBA00022801"/>
    </source>
</evidence>
<dbReference type="SMART" id="SM00986">
    <property type="entry name" value="UDG"/>
    <property type="match status" value="1"/>
</dbReference>
<sequence>MITRLVPAPGDPVLPDLLEPGLRLVFCGSAPGAVSAARGAYYAHPGNRFWSILHQAGLTPRKLAPAEYPSLLRHGIGLTDMAKHAFGNDDELPPGAYDPQGFATRIRAVHPAAVAFTAKAPAAAFLGRRTGAIPYGHVEGPGDFPAVWVMPSTSGQASRFWDARPWLALGRWFNENRR</sequence>
<dbReference type="PANTHER" id="PTHR12159">
    <property type="entry name" value="G/T AND G/U MISMATCH-SPECIFIC DNA GLYCOSYLASE"/>
    <property type="match status" value="1"/>
</dbReference>
<dbReference type="PANTHER" id="PTHR12159:SF9">
    <property type="entry name" value="G_T MISMATCH-SPECIFIC THYMINE DNA GLYCOSYLASE"/>
    <property type="match status" value="1"/>
</dbReference>
<dbReference type="InterPro" id="IPR005122">
    <property type="entry name" value="Uracil-DNA_glycosylase-like"/>
</dbReference>
<dbReference type="InterPro" id="IPR015637">
    <property type="entry name" value="MUG/TDG"/>
</dbReference>
<comment type="caution">
    <text evidence="5">The sequence shown here is derived from an EMBL/GenBank/DDBJ whole genome shotgun (WGS) entry which is preliminary data.</text>
</comment>
<dbReference type="SUPFAM" id="SSF52141">
    <property type="entry name" value="Uracil-DNA glycosylase-like"/>
    <property type="match status" value="1"/>
</dbReference>
<evidence type="ECO:0000256" key="3">
    <source>
        <dbReference type="ARBA" id="ARBA00023204"/>
    </source>
</evidence>
<reference evidence="5 6" key="1">
    <citation type="submission" date="2022-03" db="EMBL/GenBank/DDBJ databases">
        <title>Complete genome analysis of Roseomonas KG 17.1 : a prolific producer of plant growth promoters.</title>
        <authorList>
            <person name="Saadouli I."/>
            <person name="Najjari A."/>
            <person name="Mosbah A."/>
            <person name="Ouzari H.I."/>
        </authorList>
    </citation>
    <scope>NUCLEOTIDE SEQUENCE [LARGE SCALE GENOMIC DNA]</scope>
    <source>
        <strain evidence="5 6">KG17-1</strain>
    </source>
</reference>
<evidence type="ECO:0000259" key="4">
    <source>
        <dbReference type="SMART" id="SM00986"/>
    </source>
</evidence>
<feature type="domain" description="Uracil-DNA glycosylase-like" evidence="4">
    <location>
        <begin position="15"/>
        <end position="173"/>
    </location>
</feature>
<organism evidence="5 6">
    <name type="scientific">Teichococcus vastitatis</name>
    <dbReference type="NCBI Taxonomy" id="2307076"/>
    <lineage>
        <taxon>Bacteria</taxon>
        <taxon>Pseudomonadati</taxon>
        <taxon>Pseudomonadota</taxon>
        <taxon>Alphaproteobacteria</taxon>
        <taxon>Acetobacterales</taxon>
        <taxon>Roseomonadaceae</taxon>
        <taxon>Roseomonas</taxon>
    </lineage>
</organism>
<keyword evidence="6" id="KW-1185">Reference proteome</keyword>
<dbReference type="Gene3D" id="3.40.470.10">
    <property type="entry name" value="Uracil-DNA glycosylase-like domain"/>
    <property type="match status" value="1"/>
</dbReference>
<dbReference type="CDD" id="cd10028">
    <property type="entry name" value="UDG-F2_TDG_MUG"/>
    <property type="match status" value="1"/>
</dbReference>
<evidence type="ECO:0000313" key="6">
    <source>
        <dbReference type="Proteomes" id="UP001201985"/>
    </source>
</evidence>
<evidence type="ECO:0000256" key="1">
    <source>
        <dbReference type="ARBA" id="ARBA00022763"/>
    </source>
</evidence>
<evidence type="ECO:0000313" key="5">
    <source>
        <dbReference type="EMBL" id="MCI0753115.1"/>
    </source>
</evidence>
<keyword evidence="1" id="KW-0227">DNA damage</keyword>
<keyword evidence="2" id="KW-0378">Hydrolase</keyword>
<dbReference type="InterPro" id="IPR036895">
    <property type="entry name" value="Uracil-DNA_glycosylase-like_sf"/>
</dbReference>
<dbReference type="EMBL" id="JALBUU010000004">
    <property type="protein sequence ID" value="MCI0753115.1"/>
    <property type="molecule type" value="Genomic_DNA"/>
</dbReference>
<keyword evidence="3" id="KW-0234">DNA repair</keyword>
<dbReference type="Pfam" id="PF03167">
    <property type="entry name" value="UDG"/>
    <property type="match status" value="1"/>
</dbReference>
<protein>
    <submittedName>
        <fullName evidence="5">Mismatch-specific DNA-glycosylase</fullName>
    </submittedName>
</protein>